<dbReference type="Proteomes" id="UP000325811">
    <property type="component" value="Chromosome I"/>
</dbReference>
<dbReference type="AlphaFoldDB" id="A0A5Q4ZFZ4"/>
<evidence type="ECO:0000313" key="2">
    <source>
        <dbReference type="Proteomes" id="UP000325811"/>
    </source>
</evidence>
<organism evidence="1 2">
    <name type="scientific">Paraburkholderia dioscoreae</name>
    <dbReference type="NCBI Taxonomy" id="2604047"/>
    <lineage>
        <taxon>Bacteria</taxon>
        <taxon>Pseudomonadati</taxon>
        <taxon>Pseudomonadota</taxon>
        <taxon>Betaproteobacteria</taxon>
        <taxon>Burkholderiales</taxon>
        <taxon>Burkholderiaceae</taxon>
        <taxon>Paraburkholderia</taxon>
    </lineage>
</organism>
<gene>
    <name evidence="1" type="ORF">PDMSB3_3508</name>
</gene>
<dbReference type="KEGG" id="pdio:PDMSB3_3508"/>
<name>A0A5Q4ZFZ4_9BURK</name>
<protein>
    <submittedName>
        <fullName evidence="1">Uncharacterized protein</fullName>
    </submittedName>
</protein>
<accession>A0A5Q4ZFZ4</accession>
<proteinExistence type="predicted"/>
<dbReference type="EMBL" id="LR699553">
    <property type="protein sequence ID" value="VVD29964.1"/>
    <property type="molecule type" value="Genomic_DNA"/>
</dbReference>
<sequence>MPQTHQAQSGPTSEIQELKDKVEQAIVCLNAALYVLLQRTETEKRKASEAEVGHDRA</sequence>
<dbReference type="RefSeq" id="WP_165186937.1">
    <property type="nucleotide sequence ID" value="NZ_LR699553.1"/>
</dbReference>
<evidence type="ECO:0000313" key="1">
    <source>
        <dbReference type="EMBL" id="VVD29964.1"/>
    </source>
</evidence>
<keyword evidence="2" id="KW-1185">Reference proteome</keyword>
<reference evidence="1 2" key="1">
    <citation type="submission" date="2019-08" db="EMBL/GenBank/DDBJ databases">
        <authorList>
            <person name="Herpell B J."/>
        </authorList>
    </citation>
    <scope>NUCLEOTIDE SEQUENCE [LARGE SCALE GENOMIC DNA]</scope>
    <source>
        <strain evidence="2">Msb3</strain>
    </source>
</reference>